<reference evidence="9" key="2">
    <citation type="submission" date="2015-07" db="EMBL/GenBank/DDBJ databases">
        <title>MeaNS - Measles Nucleotide Surveillance Program.</title>
        <authorList>
            <person name="Tran T."/>
            <person name="Druce J."/>
        </authorList>
    </citation>
    <scope>NUCLEOTIDE SEQUENCE</scope>
    <source>
        <strain evidence="9">DSM 9887</strain>
    </source>
</reference>
<feature type="transmembrane region" description="Helical" evidence="6">
    <location>
        <begin position="212"/>
        <end position="235"/>
    </location>
</feature>
<evidence type="ECO:0000313" key="8">
    <source>
        <dbReference type="EMBL" id="GED73065.1"/>
    </source>
</evidence>
<organism evidence="9 10">
    <name type="scientific">Brevibacillus reuszeri</name>
    <dbReference type="NCBI Taxonomy" id="54915"/>
    <lineage>
        <taxon>Bacteria</taxon>
        <taxon>Bacillati</taxon>
        <taxon>Bacillota</taxon>
        <taxon>Bacilli</taxon>
        <taxon>Bacillales</taxon>
        <taxon>Paenibacillaceae</taxon>
        <taxon>Brevibacillus</taxon>
    </lineage>
</organism>
<dbReference type="EMBL" id="BJON01000041">
    <property type="protein sequence ID" value="GED73065.1"/>
    <property type="molecule type" value="Genomic_DNA"/>
</dbReference>
<dbReference type="SUPFAM" id="SSF103473">
    <property type="entry name" value="MFS general substrate transporter"/>
    <property type="match status" value="1"/>
</dbReference>
<dbReference type="InterPro" id="IPR011701">
    <property type="entry name" value="MFS"/>
</dbReference>
<feature type="transmembrane region" description="Helical" evidence="6">
    <location>
        <begin position="367"/>
        <end position="386"/>
    </location>
</feature>
<dbReference type="Proteomes" id="UP000319578">
    <property type="component" value="Unassembled WGS sequence"/>
</dbReference>
<feature type="transmembrane region" description="Helical" evidence="6">
    <location>
        <begin position="338"/>
        <end position="361"/>
    </location>
</feature>
<proteinExistence type="predicted"/>
<dbReference type="PANTHER" id="PTHR23531:SF2">
    <property type="entry name" value="PERMEASE"/>
    <property type="match status" value="1"/>
</dbReference>
<feature type="transmembrane region" description="Helical" evidence="6">
    <location>
        <begin position="12"/>
        <end position="34"/>
    </location>
</feature>
<dbReference type="EMBL" id="LGIQ01000004">
    <property type="protein sequence ID" value="KNB74209.1"/>
    <property type="molecule type" value="Genomic_DNA"/>
</dbReference>
<keyword evidence="3 6" id="KW-0812">Transmembrane</keyword>
<keyword evidence="4 6" id="KW-1133">Transmembrane helix</keyword>
<keyword evidence="11" id="KW-1185">Reference proteome</keyword>
<sequence>MSKSISLSQPFLRLYVITFLFFSANPIINIVVPLRSEAEGASNAEIGMMMGAYMVTSMLCRPWAGGVVSRFGPLFVLRALLIANGVILLLYTIVGLEWYFAVRAMQGVMTALFSLALQMGLVDTLPENERSHGISLYLLAGMLPAVVGPLAALSIWNWGGMSAFTMTMIFIGIATGLIGYNVRLSPGVTKIQAEKQEGNMLAHLRQLWRNHAFFVCSVAMLIPSISFGAVVTFIVLYTKASGVGNPGLYLMLQAGVIVLSRYTLRKRVPSDGKWPDKLVAVLLLFVATGTLLLGLASNFGAVFMYAASMMLGVGMALLYPTLMTYLTFVLPTSSRNTLIGLFIAVSDFGVLIGNMVMGYVADQLSYTSMYFVCACLTVVAFIIVFVSGRRLVSTNHSYAVT</sequence>
<keyword evidence="2" id="KW-0813">Transport</keyword>
<dbReference type="GO" id="GO:0005886">
    <property type="term" value="C:plasma membrane"/>
    <property type="evidence" value="ECO:0007669"/>
    <property type="project" value="UniProtKB-SubCell"/>
</dbReference>
<reference evidence="8 11" key="3">
    <citation type="submission" date="2019-06" db="EMBL/GenBank/DDBJ databases">
        <title>Whole genome shotgun sequence of Brevibacillus reuszeri NBRC 15719.</title>
        <authorList>
            <person name="Hosoyama A."/>
            <person name="Uohara A."/>
            <person name="Ohji S."/>
            <person name="Ichikawa N."/>
        </authorList>
    </citation>
    <scope>NUCLEOTIDE SEQUENCE [LARGE SCALE GENOMIC DNA]</scope>
    <source>
        <strain evidence="8 11">NBRC 15719</strain>
    </source>
</reference>
<dbReference type="AlphaFoldDB" id="A0A0K9YZT1"/>
<feature type="domain" description="Major facilitator superfamily (MFS) profile" evidence="7">
    <location>
        <begin position="10"/>
        <end position="392"/>
    </location>
</feature>
<dbReference type="NCBIfam" id="NF047574">
    <property type="entry name" value="opine_export_Sa"/>
    <property type="match status" value="1"/>
</dbReference>
<evidence type="ECO:0000256" key="1">
    <source>
        <dbReference type="ARBA" id="ARBA00004651"/>
    </source>
</evidence>
<evidence type="ECO:0000313" key="11">
    <source>
        <dbReference type="Proteomes" id="UP000319578"/>
    </source>
</evidence>
<evidence type="ECO:0000259" key="7">
    <source>
        <dbReference type="PROSITE" id="PS50850"/>
    </source>
</evidence>
<feature type="transmembrane region" description="Helical" evidence="6">
    <location>
        <begin position="134"/>
        <end position="156"/>
    </location>
</feature>
<feature type="transmembrane region" description="Helical" evidence="6">
    <location>
        <begin position="75"/>
        <end position="94"/>
    </location>
</feature>
<dbReference type="OrthoDB" id="2545864at2"/>
<dbReference type="STRING" id="54915.ADS79_03325"/>
<feature type="transmembrane region" description="Helical" evidence="6">
    <location>
        <begin position="162"/>
        <end position="182"/>
    </location>
</feature>
<dbReference type="Gene3D" id="1.20.1250.20">
    <property type="entry name" value="MFS general substrate transporter like domains"/>
    <property type="match status" value="1"/>
</dbReference>
<feature type="transmembrane region" description="Helical" evidence="6">
    <location>
        <begin position="247"/>
        <end position="264"/>
    </location>
</feature>
<evidence type="ECO:0000256" key="6">
    <source>
        <dbReference type="SAM" id="Phobius"/>
    </source>
</evidence>
<comment type="subcellular location">
    <subcellularLocation>
        <location evidence="1">Cell membrane</location>
        <topology evidence="1">Multi-pass membrane protein</topology>
    </subcellularLocation>
</comment>
<dbReference type="PROSITE" id="PS50850">
    <property type="entry name" value="MFS"/>
    <property type="match status" value="1"/>
</dbReference>
<gene>
    <name evidence="9" type="ORF">ADS79_03325</name>
    <name evidence="8" type="ORF">BRE01_67670</name>
</gene>
<dbReference type="Pfam" id="PF07690">
    <property type="entry name" value="MFS_1"/>
    <property type="match status" value="2"/>
</dbReference>
<dbReference type="Proteomes" id="UP000036834">
    <property type="component" value="Unassembled WGS sequence"/>
</dbReference>
<dbReference type="PATRIC" id="fig|54915.3.peg.6033"/>
<feature type="transmembrane region" description="Helical" evidence="6">
    <location>
        <begin position="276"/>
        <end position="296"/>
    </location>
</feature>
<protein>
    <submittedName>
        <fullName evidence="8 9">MFS transporter</fullName>
    </submittedName>
</protein>
<comment type="caution">
    <text evidence="9">The sequence shown here is derived from an EMBL/GenBank/DDBJ whole genome shotgun (WGS) entry which is preliminary data.</text>
</comment>
<evidence type="ECO:0000313" key="10">
    <source>
        <dbReference type="Proteomes" id="UP000036834"/>
    </source>
</evidence>
<reference evidence="10" key="1">
    <citation type="submission" date="2015-07" db="EMBL/GenBank/DDBJ databases">
        <title>Genome sequencing project for genomic taxonomy and phylogenomics of Bacillus-like bacteria.</title>
        <authorList>
            <person name="Liu B."/>
            <person name="Wang J."/>
            <person name="Zhu Y."/>
            <person name="Liu G."/>
            <person name="Chen Q."/>
            <person name="Chen Z."/>
            <person name="Lan J."/>
            <person name="Che J."/>
            <person name="Ge C."/>
            <person name="Shi H."/>
            <person name="Pan Z."/>
            <person name="Liu X."/>
        </authorList>
    </citation>
    <scope>NUCLEOTIDE SEQUENCE [LARGE SCALE GENOMIC DNA]</scope>
    <source>
        <strain evidence="10">DSM 9887</strain>
    </source>
</reference>
<dbReference type="RefSeq" id="WP_049737020.1">
    <property type="nucleotide sequence ID" value="NZ_BJON01000041.1"/>
</dbReference>
<evidence type="ECO:0000313" key="9">
    <source>
        <dbReference type="EMBL" id="KNB74209.1"/>
    </source>
</evidence>
<feature type="transmembrane region" description="Helical" evidence="6">
    <location>
        <begin position="302"/>
        <end position="326"/>
    </location>
</feature>
<feature type="transmembrane region" description="Helical" evidence="6">
    <location>
        <begin position="46"/>
        <end position="63"/>
    </location>
</feature>
<name>A0A0K9YZT1_9BACL</name>
<feature type="transmembrane region" description="Helical" evidence="6">
    <location>
        <begin position="100"/>
        <end position="122"/>
    </location>
</feature>
<evidence type="ECO:0000256" key="3">
    <source>
        <dbReference type="ARBA" id="ARBA00022692"/>
    </source>
</evidence>
<dbReference type="InterPro" id="IPR020846">
    <property type="entry name" value="MFS_dom"/>
</dbReference>
<dbReference type="PANTHER" id="PTHR23531">
    <property type="entry name" value="QUINOLENE RESISTANCE PROTEIN NORA"/>
    <property type="match status" value="1"/>
</dbReference>
<evidence type="ECO:0000256" key="5">
    <source>
        <dbReference type="ARBA" id="ARBA00023136"/>
    </source>
</evidence>
<dbReference type="GO" id="GO:0022857">
    <property type="term" value="F:transmembrane transporter activity"/>
    <property type="evidence" value="ECO:0007669"/>
    <property type="project" value="InterPro"/>
</dbReference>
<dbReference type="InterPro" id="IPR036259">
    <property type="entry name" value="MFS_trans_sf"/>
</dbReference>
<keyword evidence="5 6" id="KW-0472">Membrane</keyword>
<evidence type="ECO:0000256" key="2">
    <source>
        <dbReference type="ARBA" id="ARBA00022448"/>
    </source>
</evidence>
<dbReference type="InterPro" id="IPR052714">
    <property type="entry name" value="MFS_Exporter"/>
</dbReference>
<accession>A0A0K9YZT1</accession>
<evidence type="ECO:0000256" key="4">
    <source>
        <dbReference type="ARBA" id="ARBA00022989"/>
    </source>
</evidence>